<keyword evidence="1" id="KW-0175">Coiled coil</keyword>
<organism evidence="4 5">
    <name type="scientific">Streptomyces gibsoniae</name>
    <dbReference type="NCBI Taxonomy" id="3075529"/>
    <lineage>
        <taxon>Bacteria</taxon>
        <taxon>Bacillati</taxon>
        <taxon>Actinomycetota</taxon>
        <taxon>Actinomycetes</taxon>
        <taxon>Kitasatosporales</taxon>
        <taxon>Streptomycetaceae</taxon>
        <taxon>Streptomyces</taxon>
    </lineage>
</organism>
<dbReference type="EMBL" id="JAVREY010000033">
    <property type="protein sequence ID" value="MDT0466147.1"/>
    <property type="molecule type" value="Genomic_DNA"/>
</dbReference>
<feature type="domain" description="HTH cro/C1-type" evidence="3">
    <location>
        <begin position="201"/>
        <end position="260"/>
    </location>
</feature>
<accession>A0ABU2TYV6</accession>
<reference evidence="5" key="1">
    <citation type="submission" date="2023-07" db="EMBL/GenBank/DDBJ databases">
        <title>30 novel species of actinomycetes from the DSMZ collection.</title>
        <authorList>
            <person name="Nouioui I."/>
        </authorList>
    </citation>
    <scope>NUCLEOTIDE SEQUENCE [LARGE SCALE GENOMIC DNA]</scope>
    <source>
        <strain evidence="5">DSM 41699</strain>
    </source>
</reference>
<feature type="coiled-coil region" evidence="1">
    <location>
        <begin position="90"/>
        <end position="117"/>
    </location>
</feature>
<name>A0ABU2TYV6_9ACTN</name>
<protein>
    <submittedName>
        <fullName evidence="4">Helix-turn-helix transcriptional regulator</fullName>
    </submittedName>
</protein>
<evidence type="ECO:0000259" key="3">
    <source>
        <dbReference type="SMART" id="SM00530"/>
    </source>
</evidence>
<evidence type="ECO:0000256" key="1">
    <source>
        <dbReference type="SAM" id="Coils"/>
    </source>
</evidence>
<dbReference type="SUPFAM" id="SSF47413">
    <property type="entry name" value="lambda repressor-like DNA-binding domains"/>
    <property type="match status" value="1"/>
</dbReference>
<dbReference type="RefSeq" id="WP_311697615.1">
    <property type="nucleotide sequence ID" value="NZ_JAVREY010000033.1"/>
</dbReference>
<sequence>MTPKDPGPVYCLNPDCGKPIDRSGGSGRPRHYCNDVCGRAYRRAREKHPTPDAVAHDLFADEVADDMARGVEHLRRLTRTRQPLAALSLLRIVERDLEDLKAALVQQARDQREKNAEIARSLSLPPEQLTRKLSSEAVRRRMVNRRQRPRNVAARPAESEPAASAPVISIPRQRRPPARPGGATPFRAREPNQHPAGPAAVLARALSQLQRVSAKSFRRLAEDTHISASYVSRVLSGERCPSWKVTRALTLACGGDPAEIQPLWAAARGQTPSQRGSLHEALRGLHLSAARPATADLGARSGLSPRAVTGMLSGSTLPAWEDVEELAHALGAEAPPLRPLWNAARAAAAGPPEPPPADLLALRSLAEVLG</sequence>
<dbReference type="Proteomes" id="UP001183809">
    <property type="component" value="Unassembled WGS sequence"/>
</dbReference>
<feature type="compositionally biased region" description="Basic residues" evidence="2">
    <location>
        <begin position="140"/>
        <end position="149"/>
    </location>
</feature>
<feature type="compositionally biased region" description="Low complexity" evidence="2">
    <location>
        <begin position="150"/>
        <end position="171"/>
    </location>
</feature>
<proteinExistence type="predicted"/>
<comment type="caution">
    <text evidence="4">The sequence shown here is derived from an EMBL/GenBank/DDBJ whole genome shotgun (WGS) entry which is preliminary data.</text>
</comment>
<keyword evidence="5" id="KW-1185">Reference proteome</keyword>
<evidence type="ECO:0000256" key="2">
    <source>
        <dbReference type="SAM" id="MobiDB-lite"/>
    </source>
</evidence>
<gene>
    <name evidence="4" type="ORF">RM764_24585</name>
</gene>
<dbReference type="CDD" id="cd00093">
    <property type="entry name" value="HTH_XRE"/>
    <property type="match status" value="1"/>
</dbReference>
<dbReference type="InterPro" id="IPR010982">
    <property type="entry name" value="Lambda_DNA-bd_dom_sf"/>
</dbReference>
<dbReference type="InterPro" id="IPR001387">
    <property type="entry name" value="Cro/C1-type_HTH"/>
</dbReference>
<evidence type="ECO:0000313" key="5">
    <source>
        <dbReference type="Proteomes" id="UP001183809"/>
    </source>
</evidence>
<feature type="domain" description="HTH cro/C1-type" evidence="3">
    <location>
        <begin position="277"/>
        <end position="337"/>
    </location>
</feature>
<dbReference type="SMART" id="SM00530">
    <property type="entry name" value="HTH_XRE"/>
    <property type="match status" value="2"/>
</dbReference>
<dbReference type="Pfam" id="PF13560">
    <property type="entry name" value="HTH_31"/>
    <property type="match status" value="1"/>
</dbReference>
<evidence type="ECO:0000313" key="4">
    <source>
        <dbReference type="EMBL" id="MDT0466147.1"/>
    </source>
</evidence>
<feature type="region of interest" description="Disordered" evidence="2">
    <location>
        <begin position="140"/>
        <end position="195"/>
    </location>
</feature>